<dbReference type="AlphaFoldDB" id="A0A9W8KYP7"/>
<comment type="caution">
    <text evidence="1">The sequence shown here is derived from an EMBL/GenBank/DDBJ whole genome shotgun (WGS) entry which is preliminary data.</text>
</comment>
<sequence length="195" mass="22183">MSQFTAETKDVFRDPPAGLLSIGDDDHCTEFVEGTRPILNYRALNSKTVRANCYQGSQPSSSALPGSKSPYIDLCSSEWTSYNAFRGYGSARLFLQITVFREFSVLEGSLYSIHFHWLRFERIFCGKEGVSHRNNCIKFIFLAYGKASPQGAVDIEFSETAFYILNPRLNKNGCVWLVRWVQWFKDLQDLDSSGD</sequence>
<dbReference type="EMBL" id="JANBTW010000032">
    <property type="protein sequence ID" value="KAJ2677524.1"/>
    <property type="molecule type" value="Genomic_DNA"/>
</dbReference>
<name>A0A9W8KYP7_9FUNG</name>
<dbReference type="Proteomes" id="UP001151518">
    <property type="component" value="Unassembled WGS sequence"/>
</dbReference>
<reference evidence="1" key="1">
    <citation type="submission" date="2022-07" db="EMBL/GenBank/DDBJ databases">
        <title>Phylogenomic reconstructions and comparative analyses of Kickxellomycotina fungi.</title>
        <authorList>
            <person name="Reynolds N.K."/>
            <person name="Stajich J.E."/>
            <person name="Barry K."/>
            <person name="Grigoriev I.V."/>
            <person name="Crous P."/>
            <person name="Smith M.E."/>
        </authorList>
    </citation>
    <scope>NUCLEOTIDE SEQUENCE</scope>
    <source>
        <strain evidence="1">NRRL 3115</strain>
    </source>
</reference>
<organism evidence="1 2">
    <name type="scientific">Coemansia spiralis</name>
    <dbReference type="NCBI Taxonomy" id="417178"/>
    <lineage>
        <taxon>Eukaryota</taxon>
        <taxon>Fungi</taxon>
        <taxon>Fungi incertae sedis</taxon>
        <taxon>Zoopagomycota</taxon>
        <taxon>Kickxellomycotina</taxon>
        <taxon>Kickxellomycetes</taxon>
        <taxon>Kickxellales</taxon>
        <taxon>Kickxellaceae</taxon>
        <taxon>Coemansia</taxon>
    </lineage>
</organism>
<evidence type="ECO:0000313" key="1">
    <source>
        <dbReference type="EMBL" id="KAJ2677524.1"/>
    </source>
</evidence>
<accession>A0A9W8KYP7</accession>
<protein>
    <submittedName>
        <fullName evidence="1">Uncharacterized protein</fullName>
    </submittedName>
</protein>
<gene>
    <name evidence="1" type="ORF">GGI25_003159</name>
</gene>
<proteinExistence type="predicted"/>
<evidence type="ECO:0000313" key="2">
    <source>
        <dbReference type="Proteomes" id="UP001151518"/>
    </source>
</evidence>